<feature type="domain" description="5'-Nucleotidase C-terminal" evidence="4">
    <location>
        <begin position="383"/>
        <end position="542"/>
    </location>
</feature>
<dbReference type="Gene3D" id="3.90.780.10">
    <property type="entry name" value="5'-Nucleotidase, C-terminal domain"/>
    <property type="match status" value="1"/>
</dbReference>
<evidence type="ECO:0000256" key="2">
    <source>
        <dbReference type="RuleBase" id="RU362119"/>
    </source>
</evidence>
<sequence>MEKTSPAARPSPAHHAARVRPASAWQRALPLALAVLLSACASVPEPKTAATPAPLQLKLLAINDFHGNLQAPTGGLRMPDAERPGHWVSVPAGGAEHLATAVAQLKAKNPNHLFVAAGDLIGASPLLSSLFHDEPTIESLSLMGLDLAAVGNHEFDHGLAELLRKQNGGCHPQQGCSGPQPFAGARFQYLAASTRYADSGKTVLPAYAVRHFEGVPVGVIGLTLKGTPGVSLAENMVGLRFEDEADTVNALVPLLQRQGVQAFVVLVHEGGETSGGPNECPDLSGAIVNIVQRLHPAVDVVISGHTHRAYSCQLQGKLLTSGSPYGAMLTEIDLQLDRKSGEVLQAKAHNLVVKREQFAKDPQQTALIARYEALAAPKMQRRVGHISAPFSREQDAAGSSALGLLVADAALAATQAPQSGGAHIAFTNPGGLRADLLPREDGSVSFGDIYSVQPFGNKLLTLELSGAELLEVLEQQWRTDRFVPLQPSKGLRYTWDAQRPIGQRVLPGSVFIQDSPLQQSQRYRVTVNNFLAGGGDGFTLLQRAKVLSQGPQDVAALEALLSQGPQAPSPAERMRKLGAR</sequence>
<dbReference type="PANTHER" id="PTHR11575">
    <property type="entry name" value="5'-NUCLEOTIDASE-RELATED"/>
    <property type="match status" value="1"/>
</dbReference>
<dbReference type="PANTHER" id="PTHR11575:SF24">
    <property type="entry name" value="5'-NUCLEOTIDASE"/>
    <property type="match status" value="1"/>
</dbReference>
<name>A0ABW7FSH9_9BURK</name>
<dbReference type="SUPFAM" id="SSF55816">
    <property type="entry name" value="5'-nucleotidase (syn. UDP-sugar hydrolase), C-terminal domain"/>
    <property type="match status" value="1"/>
</dbReference>
<keyword evidence="2" id="KW-0378">Hydrolase</keyword>
<organism evidence="5 6">
    <name type="scientific">Roseateles rivi</name>
    <dbReference type="NCBI Taxonomy" id="3299028"/>
    <lineage>
        <taxon>Bacteria</taxon>
        <taxon>Pseudomonadati</taxon>
        <taxon>Pseudomonadota</taxon>
        <taxon>Betaproteobacteria</taxon>
        <taxon>Burkholderiales</taxon>
        <taxon>Sphaerotilaceae</taxon>
        <taxon>Roseateles</taxon>
    </lineage>
</organism>
<feature type="domain" description="Calcineurin-like phosphoesterase" evidence="3">
    <location>
        <begin position="58"/>
        <end position="308"/>
    </location>
</feature>
<dbReference type="InterPro" id="IPR008334">
    <property type="entry name" value="5'-Nucleotdase_C"/>
</dbReference>
<reference evidence="5 6" key="1">
    <citation type="submission" date="2024-08" db="EMBL/GenBank/DDBJ databases">
        <authorList>
            <person name="Lu H."/>
        </authorList>
    </citation>
    <scope>NUCLEOTIDE SEQUENCE [LARGE SCALE GENOMIC DNA]</scope>
    <source>
        <strain evidence="5 6">BYS180W</strain>
    </source>
</reference>
<evidence type="ECO:0000313" key="6">
    <source>
        <dbReference type="Proteomes" id="UP001606099"/>
    </source>
</evidence>
<dbReference type="InterPro" id="IPR036907">
    <property type="entry name" value="5'-Nucleotdase_C_sf"/>
</dbReference>
<dbReference type="Proteomes" id="UP001606099">
    <property type="component" value="Unassembled WGS sequence"/>
</dbReference>
<evidence type="ECO:0000313" key="5">
    <source>
        <dbReference type="EMBL" id="MFG6447286.1"/>
    </source>
</evidence>
<dbReference type="EMBL" id="JBIGHZ010000001">
    <property type="protein sequence ID" value="MFG6447286.1"/>
    <property type="molecule type" value="Genomic_DNA"/>
</dbReference>
<evidence type="ECO:0000259" key="3">
    <source>
        <dbReference type="Pfam" id="PF00149"/>
    </source>
</evidence>
<proteinExistence type="inferred from homology"/>
<keyword evidence="1" id="KW-0732">Signal</keyword>
<comment type="caution">
    <text evidence="5">The sequence shown here is derived from an EMBL/GenBank/DDBJ whole genome shotgun (WGS) entry which is preliminary data.</text>
</comment>
<dbReference type="InterPro" id="IPR029052">
    <property type="entry name" value="Metallo-depent_PP-like"/>
</dbReference>
<gene>
    <name evidence="5" type="ORF">ACG0Z6_03405</name>
</gene>
<evidence type="ECO:0000259" key="4">
    <source>
        <dbReference type="Pfam" id="PF02872"/>
    </source>
</evidence>
<comment type="similarity">
    <text evidence="2">Belongs to the 5'-nucleotidase family.</text>
</comment>
<accession>A0ABW7FSH9</accession>
<dbReference type="InterPro" id="IPR006179">
    <property type="entry name" value="5_nucleotidase/apyrase"/>
</dbReference>
<dbReference type="PRINTS" id="PR01607">
    <property type="entry name" value="APYRASEFAMLY"/>
</dbReference>
<dbReference type="Gene3D" id="3.60.21.10">
    <property type="match status" value="1"/>
</dbReference>
<dbReference type="RefSeq" id="WP_394458656.1">
    <property type="nucleotide sequence ID" value="NZ_JBIGHZ010000001.1"/>
</dbReference>
<dbReference type="SUPFAM" id="SSF56300">
    <property type="entry name" value="Metallo-dependent phosphatases"/>
    <property type="match status" value="1"/>
</dbReference>
<keyword evidence="6" id="KW-1185">Reference proteome</keyword>
<dbReference type="Pfam" id="PF00149">
    <property type="entry name" value="Metallophos"/>
    <property type="match status" value="1"/>
</dbReference>
<protein>
    <submittedName>
        <fullName evidence="5">Bifunctional metallophosphatase/5'-nucleotidase</fullName>
    </submittedName>
</protein>
<keyword evidence="2" id="KW-0547">Nucleotide-binding</keyword>
<evidence type="ECO:0000256" key="1">
    <source>
        <dbReference type="ARBA" id="ARBA00022729"/>
    </source>
</evidence>
<dbReference type="InterPro" id="IPR004843">
    <property type="entry name" value="Calcineurin-like_PHP"/>
</dbReference>
<dbReference type="Pfam" id="PF02872">
    <property type="entry name" value="5_nucleotid_C"/>
    <property type="match status" value="1"/>
</dbReference>